<keyword evidence="9" id="KW-1185">Reference proteome</keyword>
<name>A0ABS1X0Y0_9GAMM</name>
<dbReference type="PROSITE" id="PS50895">
    <property type="entry name" value="SURF1"/>
    <property type="match status" value="1"/>
</dbReference>
<dbReference type="Proteomes" id="UP000661077">
    <property type="component" value="Unassembled WGS sequence"/>
</dbReference>
<comment type="subcellular location">
    <subcellularLocation>
        <location evidence="6">Cell membrane</location>
        <topology evidence="6">Multi-pass membrane protein</topology>
    </subcellularLocation>
    <subcellularLocation>
        <location evidence="1">Membrane</location>
    </subcellularLocation>
</comment>
<evidence type="ECO:0000256" key="5">
    <source>
        <dbReference type="ARBA" id="ARBA00023136"/>
    </source>
</evidence>
<proteinExistence type="inferred from homology"/>
<gene>
    <name evidence="8" type="ORF">JM946_19395</name>
</gene>
<evidence type="ECO:0000256" key="4">
    <source>
        <dbReference type="ARBA" id="ARBA00022989"/>
    </source>
</evidence>
<sequence>MGDVSPRHQHDAPARGQSAPLSAPTRAPLPPLKLAAVCIAAVAGVALLISLGVWQVHRLAWKRDLIERVEQRVHATPVAPPGREQWPLVNRENSEYLRVAIQGRFLHDRETLVQAVTERGGGFWVLTPLETDGFTVLINRGFVPPPLRDPASRPEGQIEGVTTVTGLLRLSEPGGGYLRTNQPAEDRWFSRDVAAIAAARGLTDVAPYFIDAEASAPAIDGAPVGGLTVIAFSNNHLQYALTWFALAGMVAAGAALVLRHEWRSRRLQTQ</sequence>
<dbReference type="CDD" id="cd06662">
    <property type="entry name" value="SURF1"/>
    <property type="match status" value="1"/>
</dbReference>
<evidence type="ECO:0000256" key="2">
    <source>
        <dbReference type="ARBA" id="ARBA00007165"/>
    </source>
</evidence>
<keyword evidence="4 6" id="KW-1133">Transmembrane helix</keyword>
<dbReference type="Pfam" id="PF02104">
    <property type="entry name" value="SURF1"/>
    <property type="match status" value="1"/>
</dbReference>
<dbReference type="PANTHER" id="PTHR23427">
    <property type="entry name" value="SURFEIT LOCUS PROTEIN"/>
    <property type="match status" value="1"/>
</dbReference>
<feature type="region of interest" description="Disordered" evidence="7">
    <location>
        <begin position="1"/>
        <end position="24"/>
    </location>
</feature>
<organism evidence="8 9">
    <name type="scientific">Steroidobacter gossypii</name>
    <dbReference type="NCBI Taxonomy" id="2805490"/>
    <lineage>
        <taxon>Bacteria</taxon>
        <taxon>Pseudomonadati</taxon>
        <taxon>Pseudomonadota</taxon>
        <taxon>Gammaproteobacteria</taxon>
        <taxon>Steroidobacterales</taxon>
        <taxon>Steroidobacteraceae</taxon>
        <taxon>Steroidobacter</taxon>
    </lineage>
</organism>
<comment type="similarity">
    <text evidence="2 6">Belongs to the SURF1 family.</text>
</comment>
<accession>A0ABS1X0Y0</accession>
<dbReference type="InterPro" id="IPR002994">
    <property type="entry name" value="Surf1/Shy1"/>
</dbReference>
<keyword evidence="3 6" id="KW-0812">Transmembrane</keyword>
<reference evidence="8 9" key="1">
    <citation type="journal article" date="2021" name="Int. J. Syst. Evol. Microbiol.">
        <title>Steroidobacter gossypii sp. nov., isolated from soil of cotton cropping field.</title>
        <authorList>
            <person name="Huang R."/>
            <person name="Yang S."/>
            <person name="Zhen C."/>
            <person name="Liu W."/>
        </authorList>
    </citation>
    <scope>NUCLEOTIDE SEQUENCE [LARGE SCALE GENOMIC DNA]</scope>
    <source>
        <strain evidence="8 9">S1-65</strain>
    </source>
</reference>
<keyword evidence="6" id="KW-1003">Cell membrane</keyword>
<feature type="transmembrane region" description="Helical" evidence="6">
    <location>
        <begin position="34"/>
        <end position="54"/>
    </location>
</feature>
<comment type="caution">
    <text evidence="8">The sequence shown here is derived from an EMBL/GenBank/DDBJ whole genome shotgun (WGS) entry which is preliminary data.</text>
</comment>
<dbReference type="InterPro" id="IPR045214">
    <property type="entry name" value="Surf1/Surf4"/>
</dbReference>
<evidence type="ECO:0000256" key="1">
    <source>
        <dbReference type="ARBA" id="ARBA00004370"/>
    </source>
</evidence>
<feature type="compositionally biased region" description="Basic and acidic residues" evidence="7">
    <location>
        <begin position="1"/>
        <end position="13"/>
    </location>
</feature>
<evidence type="ECO:0000313" key="9">
    <source>
        <dbReference type="Proteomes" id="UP000661077"/>
    </source>
</evidence>
<evidence type="ECO:0000313" key="8">
    <source>
        <dbReference type="EMBL" id="MBM0106906.1"/>
    </source>
</evidence>
<evidence type="ECO:0000256" key="6">
    <source>
        <dbReference type="RuleBase" id="RU363076"/>
    </source>
</evidence>
<dbReference type="EMBL" id="JAEVLS010000004">
    <property type="protein sequence ID" value="MBM0106906.1"/>
    <property type="molecule type" value="Genomic_DNA"/>
</dbReference>
<evidence type="ECO:0000256" key="7">
    <source>
        <dbReference type="SAM" id="MobiDB-lite"/>
    </source>
</evidence>
<protein>
    <recommendedName>
        <fullName evidence="6">SURF1-like protein</fullName>
    </recommendedName>
</protein>
<dbReference type="PANTHER" id="PTHR23427:SF2">
    <property type="entry name" value="SURFEIT LOCUS PROTEIN 1"/>
    <property type="match status" value="1"/>
</dbReference>
<keyword evidence="5 6" id="KW-0472">Membrane</keyword>
<evidence type="ECO:0000256" key="3">
    <source>
        <dbReference type="ARBA" id="ARBA00022692"/>
    </source>
</evidence>
<feature type="transmembrane region" description="Helical" evidence="6">
    <location>
        <begin position="237"/>
        <end position="258"/>
    </location>
</feature>